<name>G9NT74_HYPAI</name>
<dbReference type="Proteomes" id="UP000005426">
    <property type="component" value="Unassembled WGS sequence"/>
</dbReference>
<feature type="compositionally biased region" description="Basic and acidic residues" evidence="1">
    <location>
        <begin position="286"/>
        <end position="296"/>
    </location>
</feature>
<dbReference type="eggNOG" id="ENOG502RCPA">
    <property type="taxonomic scope" value="Eukaryota"/>
</dbReference>
<gene>
    <name evidence="2" type="ORF">TRIATDRAFT_88691</name>
</gene>
<keyword evidence="3" id="KW-1185">Reference proteome</keyword>
<evidence type="ECO:0000313" key="3">
    <source>
        <dbReference type="Proteomes" id="UP000005426"/>
    </source>
</evidence>
<dbReference type="EMBL" id="ABDG02000023">
    <property type="protein sequence ID" value="EHK45922.1"/>
    <property type="molecule type" value="Genomic_DNA"/>
</dbReference>
<protein>
    <submittedName>
        <fullName evidence="2">Uncharacterized protein</fullName>
    </submittedName>
</protein>
<sequence length="326" mass="33920">MAILRQAAYIASLVPLVKADIGIGGFLAVGNDAPWGLPDSSFRPSSQANATGSFNIPAFNLSSSNPSLGGGGPNWSIEISLQANIALNGSTDKSLSAAQKADFTQLISMSLNNVDTTEVAKIASGNKMCGFILSGLNSNSTEDNQDDASKGGNCDFFSPQCRQDLQSAALDSATDCGSPTIPDSCNDWLGLSPSGDGVLQMVTFDFTEKLLTGSRFFTFGSAPASENDETEYDTAIRNIWPVVFTWSHTSGTPPDNTTKGASTLRCLRPNNIASGSRDPNAPKKGGNGDDGDKGNGDHPGAASINSMPSLGAMLLLTASASWFMLL</sequence>
<proteinExistence type="predicted"/>
<dbReference type="HOGENOM" id="CLU_940232_0_0_1"/>
<dbReference type="KEGG" id="tatv:25786199"/>
<reference evidence="2 3" key="1">
    <citation type="journal article" date="2011" name="Genome Biol.">
        <title>Comparative genome sequence analysis underscores mycoparasitism as the ancestral life style of Trichoderma.</title>
        <authorList>
            <person name="Kubicek C.P."/>
            <person name="Herrera-Estrella A."/>
            <person name="Seidl-Seiboth V."/>
            <person name="Martinez D.A."/>
            <person name="Druzhinina I.S."/>
            <person name="Thon M."/>
            <person name="Zeilinger S."/>
            <person name="Casas-Flores S."/>
            <person name="Horwitz B.A."/>
            <person name="Mukherjee P.K."/>
            <person name="Mukherjee M."/>
            <person name="Kredics L."/>
            <person name="Alcaraz L.D."/>
            <person name="Aerts A."/>
            <person name="Antal Z."/>
            <person name="Atanasova L."/>
            <person name="Cervantes-Badillo M.G."/>
            <person name="Challacombe J."/>
            <person name="Chertkov O."/>
            <person name="McCluskey K."/>
            <person name="Coulpier F."/>
            <person name="Deshpande N."/>
            <person name="von Doehren H."/>
            <person name="Ebbole D.J."/>
            <person name="Esquivel-Naranjo E.U."/>
            <person name="Fekete E."/>
            <person name="Flipphi M."/>
            <person name="Glaser F."/>
            <person name="Gomez-Rodriguez E.Y."/>
            <person name="Gruber S."/>
            <person name="Han C."/>
            <person name="Henrissat B."/>
            <person name="Hermosa R."/>
            <person name="Hernandez-Onate M."/>
            <person name="Karaffa L."/>
            <person name="Kosti I."/>
            <person name="Le Crom S."/>
            <person name="Lindquist E."/>
            <person name="Lucas S."/>
            <person name="Luebeck M."/>
            <person name="Luebeck P.S."/>
            <person name="Margeot A."/>
            <person name="Metz B."/>
            <person name="Misra M."/>
            <person name="Nevalainen H."/>
            <person name="Omann M."/>
            <person name="Packer N."/>
            <person name="Perrone G."/>
            <person name="Uresti-Rivera E.E."/>
            <person name="Salamov A."/>
            <person name="Schmoll M."/>
            <person name="Seiboth B."/>
            <person name="Shapiro H."/>
            <person name="Sukno S."/>
            <person name="Tamayo-Ramos J.A."/>
            <person name="Tisch D."/>
            <person name="Wiest A."/>
            <person name="Wilkinson H.H."/>
            <person name="Zhang M."/>
            <person name="Coutinho P.M."/>
            <person name="Kenerley C.M."/>
            <person name="Monte E."/>
            <person name="Baker S.E."/>
            <person name="Grigoriev I.V."/>
        </authorList>
    </citation>
    <scope>NUCLEOTIDE SEQUENCE [LARGE SCALE GENOMIC DNA]</scope>
    <source>
        <strain evidence="3">ATCC 20476 / IMI 206040</strain>
    </source>
</reference>
<dbReference type="GeneID" id="25786199"/>
<comment type="caution">
    <text evidence="2">The sequence shown here is derived from an EMBL/GenBank/DDBJ whole genome shotgun (WGS) entry which is preliminary data.</text>
</comment>
<dbReference type="OrthoDB" id="4526039at2759"/>
<dbReference type="AlphaFoldDB" id="G9NT74"/>
<organism evidence="2 3">
    <name type="scientific">Hypocrea atroviridis (strain ATCC 20476 / IMI 206040)</name>
    <name type="common">Trichoderma atroviride</name>
    <dbReference type="NCBI Taxonomy" id="452589"/>
    <lineage>
        <taxon>Eukaryota</taxon>
        <taxon>Fungi</taxon>
        <taxon>Dikarya</taxon>
        <taxon>Ascomycota</taxon>
        <taxon>Pezizomycotina</taxon>
        <taxon>Sordariomycetes</taxon>
        <taxon>Hypocreomycetidae</taxon>
        <taxon>Hypocreales</taxon>
        <taxon>Hypocreaceae</taxon>
        <taxon>Trichoderma</taxon>
    </lineage>
</organism>
<dbReference type="STRING" id="452589.G9NT74"/>
<feature type="region of interest" description="Disordered" evidence="1">
    <location>
        <begin position="269"/>
        <end position="303"/>
    </location>
</feature>
<accession>G9NT74</accession>
<dbReference type="OMA" id="PDSCNDW"/>
<evidence type="ECO:0000256" key="1">
    <source>
        <dbReference type="SAM" id="MobiDB-lite"/>
    </source>
</evidence>
<evidence type="ECO:0000313" key="2">
    <source>
        <dbReference type="EMBL" id="EHK45922.1"/>
    </source>
</evidence>